<gene>
    <name evidence="3" type="ORF">HDA30_000122</name>
</gene>
<keyword evidence="2" id="KW-0812">Transmembrane</keyword>
<protein>
    <recommendedName>
        <fullName evidence="5">DUF4245 domain-containing protein</fullName>
    </recommendedName>
</protein>
<accession>A0A7W7M221</accession>
<proteinExistence type="predicted"/>
<comment type="caution">
    <text evidence="3">The sequence shown here is derived from an EMBL/GenBank/DDBJ whole genome shotgun (WGS) entry which is preliminary data.</text>
</comment>
<feature type="compositionally biased region" description="Pro residues" evidence="1">
    <location>
        <begin position="7"/>
        <end position="16"/>
    </location>
</feature>
<organism evidence="3 4">
    <name type="scientific">Micrococcus cohnii</name>
    <dbReference type="NCBI Taxonomy" id="993416"/>
    <lineage>
        <taxon>Bacteria</taxon>
        <taxon>Bacillati</taxon>
        <taxon>Actinomycetota</taxon>
        <taxon>Actinomycetes</taxon>
        <taxon>Micrococcales</taxon>
        <taxon>Micrococcaceae</taxon>
        <taxon>Micrococcus</taxon>
    </lineage>
</organism>
<sequence>MSSPGESLPPAPPPRLTPKQAKRASSSSVAMLLCVLATLGISAALMLLQPRPAEAPRQDRVDVAAEAETVRSGGGLDALAPAVPDKWDSSYARTRVTDGVPVWEAGWVVTDDVFAGLTQTDQSNPTWLSQETGNPVPGGEQSVGGVRWQPREAGHERHWVGEVDGDTVILTTTGDEDVLHELARAVTGP</sequence>
<dbReference type="EMBL" id="JACHNA010000001">
    <property type="protein sequence ID" value="MBB4734614.1"/>
    <property type="molecule type" value="Genomic_DNA"/>
</dbReference>
<evidence type="ECO:0008006" key="5">
    <source>
        <dbReference type="Google" id="ProtNLM"/>
    </source>
</evidence>
<feature type="compositionally biased region" description="Polar residues" evidence="1">
    <location>
        <begin position="120"/>
        <end position="133"/>
    </location>
</feature>
<dbReference type="InterPro" id="IPR025339">
    <property type="entry name" value="DUF4245"/>
</dbReference>
<evidence type="ECO:0000313" key="3">
    <source>
        <dbReference type="EMBL" id="MBB4734614.1"/>
    </source>
</evidence>
<feature type="region of interest" description="Disordered" evidence="1">
    <location>
        <begin position="120"/>
        <end position="143"/>
    </location>
</feature>
<keyword evidence="2" id="KW-1133">Transmembrane helix</keyword>
<evidence type="ECO:0000256" key="1">
    <source>
        <dbReference type="SAM" id="MobiDB-lite"/>
    </source>
</evidence>
<evidence type="ECO:0000313" key="4">
    <source>
        <dbReference type="Proteomes" id="UP000540191"/>
    </source>
</evidence>
<dbReference type="Pfam" id="PF14030">
    <property type="entry name" value="DUF4245"/>
    <property type="match status" value="1"/>
</dbReference>
<reference evidence="3 4" key="1">
    <citation type="submission" date="2020-08" db="EMBL/GenBank/DDBJ databases">
        <title>Sequencing the genomes of 1000 actinobacteria strains.</title>
        <authorList>
            <person name="Klenk H.-P."/>
        </authorList>
    </citation>
    <scope>NUCLEOTIDE SEQUENCE [LARGE SCALE GENOMIC DNA]</scope>
    <source>
        <strain evidence="3 4">DSM 23974</strain>
    </source>
</reference>
<name>A0A7W7M221_9MICC</name>
<keyword evidence="4" id="KW-1185">Reference proteome</keyword>
<keyword evidence="2" id="KW-0472">Membrane</keyword>
<feature type="transmembrane region" description="Helical" evidence="2">
    <location>
        <begin position="29"/>
        <end position="48"/>
    </location>
</feature>
<evidence type="ECO:0000256" key="2">
    <source>
        <dbReference type="SAM" id="Phobius"/>
    </source>
</evidence>
<dbReference type="AlphaFoldDB" id="A0A7W7M221"/>
<feature type="region of interest" description="Disordered" evidence="1">
    <location>
        <begin position="1"/>
        <end position="23"/>
    </location>
</feature>
<dbReference type="Proteomes" id="UP000540191">
    <property type="component" value="Unassembled WGS sequence"/>
</dbReference>